<proteinExistence type="predicted"/>
<feature type="chain" id="PRO_5045953723" description="Phytocyanin domain-containing protein" evidence="1">
    <location>
        <begin position="22"/>
        <end position="132"/>
    </location>
</feature>
<evidence type="ECO:0000256" key="1">
    <source>
        <dbReference type="SAM" id="SignalP"/>
    </source>
</evidence>
<evidence type="ECO:0000313" key="2">
    <source>
        <dbReference type="EMBL" id="KAK9916978.1"/>
    </source>
</evidence>
<dbReference type="SUPFAM" id="SSF49503">
    <property type="entry name" value="Cupredoxins"/>
    <property type="match status" value="1"/>
</dbReference>
<organism evidence="2 3">
    <name type="scientific">Coccomyxa subellipsoidea</name>
    <dbReference type="NCBI Taxonomy" id="248742"/>
    <lineage>
        <taxon>Eukaryota</taxon>
        <taxon>Viridiplantae</taxon>
        <taxon>Chlorophyta</taxon>
        <taxon>core chlorophytes</taxon>
        <taxon>Trebouxiophyceae</taxon>
        <taxon>Trebouxiophyceae incertae sedis</taxon>
        <taxon>Coccomyxaceae</taxon>
        <taxon>Coccomyxa</taxon>
    </lineage>
</organism>
<dbReference type="EMBL" id="JALJOT010000003">
    <property type="protein sequence ID" value="KAK9916978.1"/>
    <property type="molecule type" value="Genomic_DNA"/>
</dbReference>
<accession>A0ABR2YYK1</accession>
<comment type="caution">
    <text evidence="2">The sequence shown here is derived from an EMBL/GenBank/DDBJ whole genome shotgun (WGS) entry which is preliminary data.</text>
</comment>
<name>A0ABR2YYK1_9CHLO</name>
<gene>
    <name evidence="2" type="ORF">WJX75_009448</name>
</gene>
<keyword evidence="3" id="KW-1185">Reference proteome</keyword>
<dbReference type="InterPro" id="IPR008972">
    <property type="entry name" value="Cupredoxin"/>
</dbReference>
<reference evidence="2 3" key="1">
    <citation type="journal article" date="2024" name="Nat. Commun.">
        <title>Phylogenomics reveals the evolutionary origins of lichenization in chlorophyte algae.</title>
        <authorList>
            <person name="Puginier C."/>
            <person name="Libourel C."/>
            <person name="Otte J."/>
            <person name="Skaloud P."/>
            <person name="Haon M."/>
            <person name="Grisel S."/>
            <person name="Petersen M."/>
            <person name="Berrin J.G."/>
            <person name="Delaux P.M."/>
            <person name="Dal Grande F."/>
            <person name="Keller J."/>
        </authorList>
    </citation>
    <scope>NUCLEOTIDE SEQUENCE [LARGE SCALE GENOMIC DNA]</scope>
    <source>
        <strain evidence="2 3">SAG 216-7</strain>
    </source>
</reference>
<evidence type="ECO:0008006" key="4">
    <source>
        <dbReference type="Google" id="ProtNLM"/>
    </source>
</evidence>
<keyword evidence="1" id="KW-0732">Signal</keyword>
<feature type="signal peptide" evidence="1">
    <location>
        <begin position="1"/>
        <end position="21"/>
    </location>
</feature>
<dbReference type="Gene3D" id="2.60.40.420">
    <property type="entry name" value="Cupredoxins - blue copper proteins"/>
    <property type="match status" value="1"/>
</dbReference>
<sequence>MKVTGFLTVAQLLFTVGISAGRQLQQGNAVHTIDPWAPGIQYPPLSVAQGTIIKFVWTGPNGVDRVPNGPQCPSDFTPSPSNGILVLVPVSNGGTFSTPPLDAGVHWYACPVPGHCPSGMIIQITAGPTAAG</sequence>
<evidence type="ECO:0000313" key="3">
    <source>
        <dbReference type="Proteomes" id="UP001491310"/>
    </source>
</evidence>
<dbReference type="Proteomes" id="UP001491310">
    <property type="component" value="Unassembled WGS sequence"/>
</dbReference>
<protein>
    <recommendedName>
        <fullName evidence="4">Phytocyanin domain-containing protein</fullName>
    </recommendedName>
</protein>